<evidence type="ECO:0000256" key="10">
    <source>
        <dbReference type="ARBA" id="ARBA00022707"/>
    </source>
</evidence>
<evidence type="ECO:0000256" key="15">
    <source>
        <dbReference type="ARBA" id="ARBA00022882"/>
    </source>
</evidence>
<evidence type="ECO:0000256" key="8">
    <source>
        <dbReference type="ARBA" id="ARBA00022538"/>
    </source>
</evidence>
<keyword evidence="18" id="KW-0472">Membrane</keyword>
<dbReference type="FunFam" id="1.10.238.10:FF:000009">
    <property type="entry name" value="Visinin-like protein 1"/>
    <property type="match status" value="1"/>
</dbReference>
<keyword evidence="11" id="KW-0479">Metal-binding</keyword>
<dbReference type="PROSITE" id="PS50222">
    <property type="entry name" value="EF_HAND_2"/>
    <property type="match status" value="3"/>
</dbReference>
<evidence type="ECO:0000256" key="12">
    <source>
        <dbReference type="ARBA" id="ARBA00022737"/>
    </source>
</evidence>
<evidence type="ECO:0000259" key="24">
    <source>
        <dbReference type="PROSITE" id="PS50222"/>
    </source>
</evidence>
<keyword evidence="19" id="KW-0576">Peroxisome</keyword>
<evidence type="ECO:0000256" key="9">
    <source>
        <dbReference type="ARBA" id="ARBA00022553"/>
    </source>
</evidence>
<keyword evidence="21" id="KW-0407">Ion channel</keyword>
<dbReference type="PANTHER" id="PTHR23055:SF30">
    <property type="entry name" value="KV CHANNEL-INTERACTING PROTEIN 4"/>
    <property type="match status" value="1"/>
</dbReference>
<accession>A0A8C1QHZ3</accession>
<keyword evidence="17" id="KW-0406">Ion transport</keyword>
<dbReference type="AlphaFoldDB" id="A0A8C1QHZ3"/>
<comment type="function">
    <text evidence="22">May be involved in the calcium-dependent regulation of rhodopsin phosphorylation. Binds three calcium ions.</text>
</comment>
<dbReference type="SUPFAM" id="SSF47473">
    <property type="entry name" value="EF-hand"/>
    <property type="match status" value="1"/>
</dbReference>
<dbReference type="InterPro" id="IPR028846">
    <property type="entry name" value="Recoverin"/>
</dbReference>
<comment type="subcellular location">
    <subcellularLocation>
        <location evidence="1">Cell membrane</location>
        <topology evidence="1">Peripheral membrane protein</topology>
    </subcellularLocation>
    <subcellularLocation>
        <location evidence="3">Cytoplasm</location>
    </subcellularLocation>
    <subcellularLocation>
        <location evidence="2">Peroxisome</location>
    </subcellularLocation>
</comment>
<dbReference type="PANTHER" id="PTHR23055">
    <property type="entry name" value="CALCIUM BINDING PROTEINS"/>
    <property type="match status" value="1"/>
</dbReference>
<feature type="domain" description="EF-hand" evidence="24">
    <location>
        <begin position="142"/>
        <end position="177"/>
    </location>
</feature>
<keyword evidence="26" id="KW-1185">Reference proteome</keyword>
<dbReference type="InterPro" id="IPR011992">
    <property type="entry name" value="EF-hand-dom_pair"/>
</dbReference>
<keyword evidence="8" id="KW-0633">Potassium transport</keyword>
<evidence type="ECO:0000256" key="18">
    <source>
        <dbReference type="ARBA" id="ARBA00023136"/>
    </source>
</evidence>
<dbReference type="Ensembl" id="ENSCCRT00010045833.1">
    <property type="protein sequence ID" value="ENSCCRP00010041764.1"/>
    <property type="gene ID" value="ENSCCRG00010017782.1"/>
</dbReference>
<reference evidence="25" key="1">
    <citation type="submission" date="2025-08" db="UniProtKB">
        <authorList>
            <consortium name="Ensembl"/>
        </authorList>
    </citation>
    <scope>IDENTIFICATION</scope>
</reference>
<keyword evidence="13" id="KW-0631">Potassium channel</keyword>
<keyword evidence="9" id="KW-0597">Phosphoprotein</keyword>
<evidence type="ECO:0000256" key="22">
    <source>
        <dbReference type="ARBA" id="ARBA00037437"/>
    </source>
</evidence>
<keyword evidence="14" id="KW-0106">Calcium</keyword>
<dbReference type="GO" id="GO:0005509">
    <property type="term" value="F:calcium ion binding"/>
    <property type="evidence" value="ECO:0007669"/>
    <property type="project" value="InterPro"/>
</dbReference>
<dbReference type="InterPro" id="IPR018247">
    <property type="entry name" value="EF_Hand_1_Ca_BS"/>
</dbReference>
<evidence type="ECO:0000256" key="6">
    <source>
        <dbReference type="ARBA" id="ARBA00022475"/>
    </source>
</evidence>
<organism evidence="25 26">
    <name type="scientific">Cyprinus carpio</name>
    <name type="common">Common carp</name>
    <dbReference type="NCBI Taxonomy" id="7962"/>
    <lineage>
        <taxon>Eukaryota</taxon>
        <taxon>Metazoa</taxon>
        <taxon>Chordata</taxon>
        <taxon>Craniata</taxon>
        <taxon>Vertebrata</taxon>
        <taxon>Euteleostomi</taxon>
        <taxon>Actinopterygii</taxon>
        <taxon>Neopterygii</taxon>
        <taxon>Teleostei</taxon>
        <taxon>Ostariophysi</taxon>
        <taxon>Cypriniformes</taxon>
        <taxon>Cyprinidae</taxon>
        <taxon>Cyprininae</taxon>
        <taxon>Cyprinus</taxon>
    </lineage>
</organism>
<dbReference type="SMART" id="SM00054">
    <property type="entry name" value="EFh"/>
    <property type="match status" value="3"/>
</dbReference>
<evidence type="ECO:0000256" key="20">
    <source>
        <dbReference type="ARBA" id="ARBA00023288"/>
    </source>
</evidence>
<comment type="similarity">
    <text evidence="4">Belongs to the recoverin family.</text>
</comment>
<keyword evidence="7" id="KW-0963">Cytoplasm</keyword>
<evidence type="ECO:0000256" key="11">
    <source>
        <dbReference type="ARBA" id="ARBA00022723"/>
    </source>
</evidence>
<dbReference type="GO" id="GO:0005777">
    <property type="term" value="C:peroxisome"/>
    <property type="evidence" value="ECO:0007669"/>
    <property type="project" value="UniProtKB-SubCell"/>
</dbReference>
<evidence type="ECO:0000256" key="5">
    <source>
        <dbReference type="ARBA" id="ARBA00022448"/>
    </source>
</evidence>
<evidence type="ECO:0000313" key="26">
    <source>
        <dbReference type="Proteomes" id="UP000694427"/>
    </source>
</evidence>
<dbReference type="PROSITE" id="PS00018">
    <property type="entry name" value="EF_HAND_1"/>
    <property type="match status" value="3"/>
</dbReference>
<dbReference type="Pfam" id="PF13499">
    <property type="entry name" value="EF-hand_7"/>
    <property type="match status" value="1"/>
</dbReference>
<feature type="domain" description="EF-hand" evidence="24">
    <location>
        <begin position="178"/>
        <end position="213"/>
    </location>
</feature>
<evidence type="ECO:0000256" key="3">
    <source>
        <dbReference type="ARBA" id="ARBA00004496"/>
    </source>
</evidence>
<protein>
    <recommendedName>
        <fullName evidence="23">Kv channel-interacting protein 4</fullName>
    </recommendedName>
</protein>
<evidence type="ECO:0000256" key="7">
    <source>
        <dbReference type="ARBA" id="ARBA00022490"/>
    </source>
</evidence>
<name>A0A8C1QHZ3_CYPCA</name>
<dbReference type="Proteomes" id="UP000694427">
    <property type="component" value="Unplaced"/>
</dbReference>
<keyword evidence="16" id="KW-0630">Potassium</keyword>
<keyword evidence="6" id="KW-1003">Cell membrane</keyword>
<keyword evidence="15" id="KW-0851">Voltage-gated channel</keyword>
<keyword evidence="20" id="KW-0449">Lipoprotein</keyword>
<feature type="domain" description="EF-hand" evidence="24">
    <location>
        <begin position="226"/>
        <end position="261"/>
    </location>
</feature>
<evidence type="ECO:0000313" key="25">
    <source>
        <dbReference type="Ensembl" id="ENSCCRP00010041764.1"/>
    </source>
</evidence>
<dbReference type="GO" id="GO:1901379">
    <property type="term" value="P:regulation of potassium ion transmembrane transport"/>
    <property type="evidence" value="ECO:0007669"/>
    <property type="project" value="TreeGrafter"/>
</dbReference>
<reference evidence="25" key="2">
    <citation type="submission" date="2025-09" db="UniProtKB">
        <authorList>
            <consortium name="Ensembl"/>
        </authorList>
    </citation>
    <scope>IDENTIFICATION</scope>
</reference>
<evidence type="ECO:0000256" key="21">
    <source>
        <dbReference type="ARBA" id="ARBA00023303"/>
    </source>
</evidence>
<evidence type="ECO:0000256" key="16">
    <source>
        <dbReference type="ARBA" id="ARBA00022958"/>
    </source>
</evidence>
<evidence type="ECO:0000256" key="4">
    <source>
        <dbReference type="ARBA" id="ARBA00006049"/>
    </source>
</evidence>
<keyword evidence="10" id="KW-0519">Myristate</keyword>
<dbReference type="PRINTS" id="PR00450">
    <property type="entry name" value="RECOVERIN"/>
</dbReference>
<evidence type="ECO:0000256" key="17">
    <source>
        <dbReference type="ARBA" id="ARBA00023065"/>
    </source>
</evidence>
<dbReference type="Pfam" id="PF13202">
    <property type="entry name" value="EF-hand_5"/>
    <property type="match status" value="1"/>
</dbReference>
<keyword evidence="12" id="KW-0677">Repeat</keyword>
<sequence>MALTKPSIHVTLFSLFIKKPSVCVISVTGPAVPGFLIKDKALGQFTSKRVHEKTLILLYRSCFAHTNDGGCVCCVVDNEDEEQESTTVRYHPENLEQLQSQTHFSRQELQLLYRGFKNDCPSGVVNEDTFKNIYALFFPLGDSSKYAQFLFNAFDKDKNGSLSFEELVCDLSVLLRGTTEEKLNWAFNLYDINNDGQITKEEMLDVLKSIYDLMGKSIHPRLKEEAVRQHVRMFFQKMDINQDGVVTIEEFIDCCQKDEDIMQSLKIFDNAV</sequence>
<dbReference type="GO" id="GO:0015459">
    <property type="term" value="F:potassium channel regulator activity"/>
    <property type="evidence" value="ECO:0007669"/>
    <property type="project" value="TreeGrafter"/>
</dbReference>
<evidence type="ECO:0000256" key="14">
    <source>
        <dbReference type="ARBA" id="ARBA00022837"/>
    </source>
</evidence>
<dbReference type="CDD" id="cd00051">
    <property type="entry name" value="EFh"/>
    <property type="match status" value="2"/>
</dbReference>
<dbReference type="GO" id="GO:0008076">
    <property type="term" value="C:voltage-gated potassium channel complex"/>
    <property type="evidence" value="ECO:0007669"/>
    <property type="project" value="TreeGrafter"/>
</dbReference>
<dbReference type="GO" id="GO:0005267">
    <property type="term" value="F:potassium channel activity"/>
    <property type="evidence" value="ECO:0007669"/>
    <property type="project" value="UniProtKB-KW"/>
</dbReference>
<proteinExistence type="inferred from homology"/>
<evidence type="ECO:0000256" key="13">
    <source>
        <dbReference type="ARBA" id="ARBA00022826"/>
    </source>
</evidence>
<evidence type="ECO:0000256" key="2">
    <source>
        <dbReference type="ARBA" id="ARBA00004275"/>
    </source>
</evidence>
<evidence type="ECO:0000256" key="19">
    <source>
        <dbReference type="ARBA" id="ARBA00023140"/>
    </source>
</evidence>
<evidence type="ECO:0000256" key="1">
    <source>
        <dbReference type="ARBA" id="ARBA00004202"/>
    </source>
</evidence>
<dbReference type="Gene3D" id="1.10.238.10">
    <property type="entry name" value="EF-hand"/>
    <property type="match status" value="1"/>
</dbReference>
<evidence type="ECO:0000256" key="23">
    <source>
        <dbReference type="ARBA" id="ARBA00040738"/>
    </source>
</evidence>
<dbReference type="InterPro" id="IPR002048">
    <property type="entry name" value="EF_hand_dom"/>
</dbReference>
<keyword evidence="5" id="KW-0813">Transport</keyword>